<dbReference type="InterPro" id="IPR004358">
    <property type="entry name" value="Sig_transdc_His_kin-like_C"/>
</dbReference>
<dbReference type="InterPro" id="IPR036890">
    <property type="entry name" value="HATPase_C_sf"/>
</dbReference>
<evidence type="ECO:0000256" key="5">
    <source>
        <dbReference type="ARBA" id="ARBA00022679"/>
    </source>
</evidence>
<dbReference type="Gene3D" id="3.30.565.10">
    <property type="entry name" value="Histidine kinase-like ATPase, C-terminal domain"/>
    <property type="match status" value="1"/>
</dbReference>
<proteinExistence type="predicted"/>
<dbReference type="InterPro" id="IPR050980">
    <property type="entry name" value="2C_sensor_his_kinase"/>
</dbReference>
<dbReference type="CDD" id="cd00075">
    <property type="entry name" value="HATPase"/>
    <property type="match status" value="1"/>
</dbReference>
<evidence type="ECO:0000256" key="3">
    <source>
        <dbReference type="ARBA" id="ARBA00012438"/>
    </source>
</evidence>
<evidence type="ECO:0000256" key="9">
    <source>
        <dbReference type="SAM" id="Phobius"/>
    </source>
</evidence>
<evidence type="ECO:0000256" key="2">
    <source>
        <dbReference type="ARBA" id="ARBA00004370"/>
    </source>
</evidence>
<dbReference type="Proteomes" id="UP001162780">
    <property type="component" value="Chromosome"/>
</dbReference>
<dbReference type="PROSITE" id="PS50885">
    <property type="entry name" value="HAMP"/>
    <property type="match status" value="1"/>
</dbReference>
<dbReference type="SUPFAM" id="SSF55874">
    <property type="entry name" value="ATPase domain of HSP90 chaperone/DNA topoisomerase II/histidine kinase"/>
    <property type="match status" value="1"/>
</dbReference>
<accession>A0ABY7GN31</accession>
<evidence type="ECO:0000259" key="11">
    <source>
        <dbReference type="PROSITE" id="PS50885"/>
    </source>
</evidence>
<keyword evidence="4" id="KW-0597">Phosphoprotein</keyword>
<dbReference type="PANTHER" id="PTHR44936:SF10">
    <property type="entry name" value="SENSOR PROTEIN RSTB"/>
    <property type="match status" value="1"/>
</dbReference>
<feature type="transmembrane region" description="Helical" evidence="9">
    <location>
        <begin position="12"/>
        <end position="32"/>
    </location>
</feature>
<evidence type="ECO:0000259" key="10">
    <source>
        <dbReference type="PROSITE" id="PS50109"/>
    </source>
</evidence>
<keyword evidence="5" id="KW-0808">Transferase</keyword>
<dbReference type="Gene3D" id="1.10.287.130">
    <property type="match status" value="1"/>
</dbReference>
<keyword evidence="13" id="KW-1185">Reference proteome</keyword>
<protein>
    <recommendedName>
        <fullName evidence="3">histidine kinase</fullName>
        <ecNumber evidence="3">2.7.13.3</ecNumber>
    </recommendedName>
</protein>
<evidence type="ECO:0000256" key="7">
    <source>
        <dbReference type="ARBA" id="ARBA00022777"/>
    </source>
</evidence>
<dbReference type="GO" id="GO:0016301">
    <property type="term" value="F:kinase activity"/>
    <property type="evidence" value="ECO:0007669"/>
    <property type="project" value="UniProtKB-KW"/>
</dbReference>
<reference evidence="12" key="1">
    <citation type="submission" date="2022-11" db="EMBL/GenBank/DDBJ databases">
        <title>Methylomonas rapida sp. nov., Carotenoid-Producing Obligate Methanotrophs with High Growth Characteristics and Biotechnological Potential.</title>
        <authorList>
            <person name="Tikhonova E.N."/>
            <person name="Suleimanov R.Z."/>
            <person name="Miroshnikov K."/>
            <person name="Oshkin I.Y."/>
            <person name="Belova S.E."/>
            <person name="Danilova O.V."/>
            <person name="Ashikhmin A."/>
            <person name="Konopkin A."/>
            <person name="But S.Y."/>
            <person name="Khmelenina V.N."/>
            <person name="Kuznetsov N."/>
            <person name="Pimenov N.V."/>
            <person name="Dedysh S.N."/>
        </authorList>
    </citation>
    <scope>NUCLEOTIDE SEQUENCE</scope>
    <source>
        <strain evidence="12">MP1</strain>
    </source>
</reference>
<feature type="domain" description="HAMP" evidence="11">
    <location>
        <begin position="203"/>
        <end position="255"/>
    </location>
</feature>
<feature type="transmembrane region" description="Helical" evidence="9">
    <location>
        <begin position="183"/>
        <end position="205"/>
    </location>
</feature>
<sequence>MNLNFFSLKSLIVLGFAIAVIPLFVGVMYAAYGLRETAALGRTINSQVFEQTKTVRLVLQKSSDIERKARLFVLLSDPSLRQPYERESYEAARASFRQALNDLLKLHVDNKIALLVNELSEKENLIYQQIIGAESEETPILPLDEAFQGLRESSNTLSREFEAHVEHTFNELRQLSESLEQGLMVKGAVLLTCSTAFVLILLLLLSRSMQQLDGAIRRLDAGELEEPVEVAGPTDMRYLGERLESLRSHLLALETSKQHLMQNIAREIDLPLQAIRDGAYRLNHPGNPQVLHPQQDFVRELVGQIDKLQGVSEQLQHYSQLQTQQDASAKQTIDLKVLLESVLDKQQAALQAKSLKVKKLIKPIRLQGVQEQLAAMFEHLLVNAIQYSPSAGEIRIMLREAGEQVELEIEDDGPGIASEERAQVFEPFYRGKSAVNHKVGDHSGLGLAMVREYVNHHQGTVEIIDSRQDHPGTRVRVQLPLNPEA</sequence>
<dbReference type="PROSITE" id="PS50109">
    <property type="entry name" value="HIS_KIN"/>
    <property type="match status" value="1"/>
</dbReference>
<dbReference type="SMART" id="SM00387">
    <property type="entry name" value="HATPase_c"/>
    <property type="match status" value="1"/>
</dbReference>
<organism evidence="12 13">
    <name type="scientific">Methylomonas rapida</name>
    <dbReference type="NCBI Taxonomy" id="2963939"/>
    <lineage>
        <taxon>Bacteria</taxon>
        <taxon>Pseudomonadati</taxon>
        <taxon>Pseudomonadota</taxon>
        <taxon>Gammaproteobacteria</taxon>
        <taxon>Methylococcales</taxon>
        <taxon>Methylococcaceae</taxon>
        <taxon>Methylomonas</taxon>
    </lineage>
</organism>
<dbReference type="InterPro" id="IPR003660">
    <property type="entry name" value="HAMP_dom"/>
</dbReference>
<gene>
    <name evidence="12" type="ORF">NM686_005235</name>
</gene>
<keyword evidence="9" id="KW-0812">Transmembrane</keyword>
<dbReference type="InterPro" id="IPR003594">
    <property type="entry name" value="HATPase_dom"/>
</dbReference>
<keyword evidence="6" id="KW-0547">Nucleotide-binding</keyword>
<dbReference type="PANTHER" id="PTHR44936">
    <property type="entry name" value="SENSOR PROTEIN CREC"/>
    <property type="match status" value="1"/>
</dbReference>
<feature type="domain" description="Histidine kinase" evidence="10">
    <location>
        <begin position="263"/>
        <end position="483"/>
    </location>
</feature>
<comment type="subcellular location">
    <subcellularLocation>
        <location evidence="2">Membrane</location>
    </subcellularLocation>
</comment>
<dbReference type="PRINTS" id="PR00344">
    <property type="entry name" value="BCTRLSENSOR"/>
</dbReference>
<evidence type="ECO:0000313" key="13">
    <source>
        <dbReference type="Proteomes" id="UP001162780"/>
    </source>
</evidence>
<name>A0ABY7GN31_9GAMM</name>
<dbReference type="EMBL" id="CP113517">
    <property type="protein sequence ID" value="WAR45922.1"/>
    <property type="molecule type" value="Genomic_DNA"/>
</dbReference>
<evidence type="ECO:0000256" key="4">
    <source>
        <dbReference type="ARBA" id="ARBA00022553"/>
    </source>
</evidence>
<keyword evidence="8" id="KW-0067">ATP-binding</keyword>
<evidence type="ECO:0000256" key="1">
    <source>
        <dbReference type="ARBA" id="ARBA00000085"/>
    </source>
</evidence>
<evidence type="ECO:0000256" key="8">
    <source>
        <dbReference type="ARBA" id="ARBA00022840"/>
    </source>
</evidence>
<dbReference type="EC" id="2.7.13.3" evidence="3"/>
<dbReference type="RefSeq" id="WP_255186829.1">
    <property type="nucleotide sequence ID" value="NZ_CP113517.1"/>
</dbReference>
<comment type="catalytic activity">
    <reaction evidence="1">
        <text>ATP + protein L-histidine = ADP + protein N-phospho-L-histidine.</text>
        <dbReference type="EC" id="2.7.13.3"/>
    </reaction>
</comment>
<keyword evidence="7 12" id="KW-0418">Kinase</keyword>
<evidence type="ECO:0000313" key="12">
    <source>
        <dbReference type="EMBL" id="WAR45922.1"/>
    </source>
</evidence>
<evidence type="ECO:0000256" key="6">
    <source>
        <dbReference type="ARBA" id="ARBA00022741"/>
    </source>
</evidence>
<keyword evidence="9" id="KW-1133">Transmembrane helix</keyword>
<dbReference type="InterPro" id="IPR005467">
    <property type="entry name" value="His_kinase_dom"/>
</dbReference>
<dbReference type="Pfam" id="PF02518">
    <property type="entry name" value="HATPase_c"/>
    <property type="match status" value="1"/>
</dbReference>
<keyword evidence="9" id="KW-0472">Membrane</keyword>